<sequence>MTWWQLLSSEPQLSIRRKIMSIEKQILNQLQSIEVTMKAVGLWQNYPPKPESFESTEPFSIDTMSAEEWLQWVLIPRMRALIEQKANLPTAFSIAPYFEEVYKEETERYLPLLEHLRALDNLFMQDI</sequence>
<accession>A0A2D0JQU7</accession>
<evidence type="ECO:0000259" key="2">
    <source>
        <dbReference type="Pfam" id="PF04287"/>
    </source>
</evidence>
<organism evidence="3 5">
    <name type="scientific">Xenorhabdus miraniensis</name>
    <dbReference type="NCBI Taxonomy" id="351674"/>
    <lineage>
        <taxon>Bacteria</taxon>
        <taxon>Pseudomonadati</taxon>
        <taxon>Pseudomonadota</taxon>
        <taxon>Gammaproteobacteria</taxon>
        <taxon>Enterobacterales</taxon>
        <taxon>Morganellaceae</taxon>
        <taxon>Xenorhabdus</taxon>
    </lineage>
</organism>
<feature type="domain" description="YqcC-like" evidence="2">
    <location>
        <begin position="26"/>
        <end position="122"/>
    </location>
</feature>
<evidence type="ECO:0000256" key="1">
    <source>
        <dbReference type="ARBA" id="ARBA00060999"/>
    </source>
</evidence>
<evidence type="ECO:0000313" key="4">
    <source>
        <dbReference type="EMBL" id="PHM48998.1"/>
    </source>
</evidence>
<gene>
    <name evidence="4" type="ORF">Xmir_01778</name>
    <name evidence="3" type="ORF">Xmir_02153</name>
</gene>
<dbReference type="FunFam" id="1.20.1440.40:FF:000001">
    <property type="entry name" value="DUF446 domain protein"/>
    <property type="match status" value="1"/>
</dbReference>
<dbReference type="Proteomes" id="UP000221980">
    <property type="component" value="Unassembled WGS sequence"/>
</dbReference>
<dbReference type="EMBL" id="NITZ01000009">
    <property type="protein sequence ID" value="PHM48665.1"/>
    <property type="molecule type" value="Genomic_DNA"/>
</dbReference>
<dbReference type="Pfam" id="PF04287">
    <property type="entry name" value="DUF446"/>
    <property type="match status" value="1"/>
</dbReference>
<evidence type="ECO:0000313" key="5">
    <source>
        <dbReference type="Proteomes" id="UP000221980"/>
    </source>
</evidence>
<dbReference type="EMBL" id="NITZ01000007">
    <property type="protein sequence ID" value="PHM48998.1"/>
    <property type="molecule type" value="Genomic_DNA"/>
</dbReference>
<dbReference type="GO" id="GO:0044010">
    <property type="term" value="P:single-species biofilm formation"/>
    <property type="evidence" value="ECO:0007669"/>
    <property type="project" value="TreeGrafter"/>
</dbReference>
<dbReference type="InterPro" id="IPR036814">
    <property type="entry name" value="YqcC-like_sf"/>
</dbReference>
<proteinExistence type="predicted"/>
<reference evidence="3 5" key="1">
    <citation type="journal article" date="2017" name="Nat. Microbiol.">
        <title>Natural product diversity associated with the nematode symbionts Photorhabdus and Xenorhabdus.</title>
        <authorList>
            <person name="Tobias N.J."/>
            <person name="Wolff H."/>
            <person name="Djahanschiri B."/>
            <person name="Grundmann F."/>
            <person name="Kronenwerth M."/>
            <person name="Shi Y.M."/>
            <person name="Simonyi S."/>
            <person name="Grun P."/>
            <person name="Shapiro-Ilan D."/>
            <person name="Pidot S.J."/>
            <person name="Stinear T.P."/>
            <person name="Ebersberger I."/>
            <person name="Bode H.B."/>
        </authorList>
    </citation>
    <scope>NUCLEOTIDE SEQUENCE [LARGE SCALE GENOMIC DNA]</scope>
    <source>
        <strain evidence="3 5">DSM 17902</strain>
    </source>
</reference>
<dbReference type="InterPro" id="IPR007384">
    <property type="entry name" value="UCP006257"/>
</dbReference>
<dbReference type="PANTHER" id="PTHR39586">
    <property type="entry name" value="CYTOPLASMIC PROTEIN-RELATED"/>
    <property type="match status" value="1"/>
</dbReference>
<comment type="caution">
    <text evidence="3">The sequence shown here is derived from an EMBL/GenBank/DDBJ whole genome shotgun (WGS) entry which is preliminary data.</text>
</comment>
<name>A0A2D0JQU7_9GAMM</name>
<comment type="similarity">
    <text evidence="1">To the N-terminal of E.carotovora exoenzyme regulation regulon ORF1. The C-terminal part is colinear with YqcB.</text>
</comment>
<dbReference type="PANTHER" id="PTHR39586:SF1">
    <property type="entry name" value="CYTOPLASMIC PROTEIN"/>
    <property type="match status" value="1"/>
</dbReference>
<protein>
    <recommendedName>
        <fullName evidence="2">YqcC-like domain-containing protein</fullName>
    </recommendedName>
</protein>
<dbReference type="InterPro" id="IPR023376">
    <property type="entry name" value="YqcC-like_dom"/>
</dbReference>
<evidence type="ECO:0000313" key="3">
    <source>
        <dbReference type="EMBL" id="PHM48665.1"/>
    </source>
</evidence>
<dbReference type="AlphaFoldDB" id="A0A2D0JQU7"/>
<dbReference type="PIRSF" id="PIRSF006257">
    <property type="entry name" value="UCP006257"/>
    <property type="match status" value="1"/>
</dbReference>
<dbReference type="Gene3D" id="1.20.1440.40">
    <property type="entry name" value="YqcC-like"/>
    <property type="match status" value="1"/>
</dbReference>
<dbReference type="SUPFAM" id="SSF158452">
    <property type="entry name" value="YqcC-like"/>
    <property type="match status" value="1"/>
</dbReference>
<keyword evidence="5" id="KW-1185">Reference proteome</keyword>